<evidence type="ECO:0000256" key="1">
    <source>
        <dbReference type="SAM" id="MobiDB-lite"/>
    </source>
</evidence>
<organism evidence="2 3">
    <name type="scientific">Cuscuta europaea</name>
    <name type="common">European dodder</name>
    <dbReference type="NCBI Taxonomy" id="41803"/>
    <lineage>
        <taxon>Eukaryota</taxon>
        <taxon>Viridiplantae</taxon>
        <taxon>Streptophyta</taxon>
        <taxon>Embryophyta</taxon>
        <taxon>Tracheophyta</taxon>
        <taxon>Spermatophyta</taxon>
        <taxon>Magnoliopsida</taxon>
        <taxon>eudicotyledons</taxon>
        <taxon>Gunneridae</taxon>
        <taxon>Pentapetalae</taxon>
        <taxon>asterids</taxon>
        <taxon>lamiids</taxon>
        <taxon>Solanales</taxon>
        <taxon>Convolvulaceae</taxon>
        <taxon>Cuscuteae</taxon>
        <taxon>Cuscuta</taxon>
        <taxon>Cuscuta subgen. Cuscuta</taxon>
    </lineage>
</organism>
<dbReference type="Proteomes" id="UP001152484">
    <property type="component" value="Unassembled WGS sequence"/>
</dbReference>
<gene>
    <name evidence="2" type="ORF">CEURO_LOCUS11730</name>
</gene>
<protein>
    <submittedName>
        <fullName evidence="2">Uncharacterized protein</fullName>
    </submittedName>
</protein>
<feature type="region of interest" description="Disordered" evidence="1">
    <location>
        <begin position="123"/>
        <end position="198"/>
    </location>
</feature>
<proteinExistence type="predicted"/>
<feature type="compositionally biased region" description="Polar residues" evidence="1">
    <location>
        <begin position="168"/>
        <end position="192"/>
    </location>
</feature>
<sequence length="198" mass="21385">MFMTLKIPHKFGNVYSPRSCPPVCLDPWSSNACFLISGKRRTTPWRTISGKLKTLLMPLQINSPVPHKDLLQSTILGLGPSYASLIQNITLLPRQLTFSDLGTILKEQERLMQYMRTSDSDFGQPAFDAQSFGRGSSTGQYRGRGSRGSCGGGGRGRGGRGRGLHPQPATSINGSTTSHNTGNSGKSRTLGVSDNIKS</sequence>
<accession>A0A9P1EBB3</accession>
<feature type="compositionally biased region" description="Gly residues" evidence="1">
    <location>
        <begin position="146"/>
        <end position="156"/>
    </location>
</feature>
<keyword evidence="3" id="KW-1185">Reference proteome</keyword>
<dbReference type="AlphaFoldDB" id="A0A9P1EBB3"/>
<feature type="compositionally biased region" description="Low complexity" evidence="1">
    <location>
        <begin position="133"/>
        <end position="143"/>
    </location>
</feature>
<name>A0A9P1EBB3_CUSEU</name>
<dbReference type="EMBL" id="CAMAPE010000027">
    <property type="protein sequence ID" value="CAH9091853.1"/>
    <property type="molecule type" value="Genomic_DNA"/>
</dbReference>
<evidence type="ECO:0000313" key="3">
    <source>
        <dbReference type="Proteomes" id="UP001152484"/>
    </source>
</evidence>
<reference evidence="2" key="1">
    <citation type="submission" date="2022-07" db="EMBL/GenBank/DDBJ databases">
        <authorList>
            <person name="Macas J."/>
            <person name="Novak P."/>
            <person name="Neumann P."/>
        </authorList>
    </citation>
    <scope>NUCLEOTIDE SEQUENCE</scope>
</reference>
<dbReference type="OrthoDB" id="153096at2759"/>
<evidence type="ECO:0000313" key="2">
    <source>
        <dbReference type="EMBL" id="CAH9091853.1"/>
    </source>
</evidence>
<comment type="caution">
    <text evidence="2">The sequence shown here is derived from an EMBL/GenBank/DDBJ whole genome shotgun (WGS) entry which is preliminary data.</text>
</comment>